<name>A0A5E4B8Y1_MARMO</name>
<accession>A0A5E4B8Y1</accession>
<gene>
    <name evidence="1" type="ORF">MONAX_5E013395</name>
</gene>
<organism evidence="1 2">
    <name type="scientific">Marmota monax</name>
    <name type="common">Woodchuck</name>
    <dbReference type="NCBI Taxonomy" id="9995"/>
    <lineage>
        <taxon>Eukaryota</taxon>
        <taxon>Metazoa</taxon>
        <taxon>Chordata</taxon>
        <taxon>Craniata</taxon>
        <taxon>Vertebrata</taxon>
        <taxon>Euteleostomi</taxon>
        <taxon>Mammalia</taxon>
        <taxon>Eutheria</taxon>
        <taxon>Euarchontoglires</taxon>
        <taxon>Glires</taxon>
        <taxon>Rodentia</taxon>
        <taxon>Sciuromorpha</taxon>
        <taxon>Sciuridae</taxon>
        <taxon>Xerinae</taxon>
        <taxon>Marmotini</taxon>
        <taxon>Marmota</taxon>
    </lineage>
</organism>
<keyword evidence="2" id="KW-1185">Reference proteome</keyword>
<dbReference type="AlphaFoldDB" id="A0A5E4B8Y1"/>
<evidence type="ECO:0000313" key="1">
    <source>
        <dbReference type="EMBL" id="VTJ65299.1"/>
    </source>
</evidence>
<dbReference type="Proteomes" id="UP000335636">
    <property type="component" value="Unassembled WGS sequence"/>
</dbReference>
<evidence type="ECO:0000313" key="2">
    <source>
        <dbReference type="Proteomes" id="UP000335636"/>
    </source>
</evidence>
<protein>
    <submittedName>
        <fullName evidence="1">Uncharacterized protein</fullName>
    </submittedName>
</protein>
<sequence length="93" mass="10382">VLVNFISSLLTVLKADFLEMRVEATGFKILGLRDPFQVLKGSASKPCVLRHFVLKSSSFLALHLQAHGKPKIRGTCPRHMFISPLYSVFIPSE</sequence>
<dbReference type="EMBL" id="CABDUW010000302">
    <property type="protein sequence ID" value="VTJ65299.1"/>
    <property type="molecule type" value="Genomic_DNA"/>
</dbReference>
<reference evidence="1" key="1">
    <citation type="submission" date="2019-04" db="EMBL/GenBank/DDBJ databases">
        <authorList>
            <person name="Alioto T."/>
            <person name="Alioto T."/>
        </authorList>
    </citation>
    <scope>NUCLEOTIDE SEQUENCE [LARGE SCALE GENOMIC DNA]</scope>
</reference>
<feature type="non-terminal residue" evidence="1">
    <location>
        <position position="93"/>
    </location>
</feature>
<feature type="non-terminal residue" evidence="1">
    <location>
        <position position="1"/>
    </location>
</feature>
<comment type="caution">
    <text evidence="1">The sequence shown here is derived from an EMBL/GenBank/DDBJ whole genome shotgun (WGS) entry which is preliminary data.</text>
</comment>
<proteinExistence type="predicted"/>